<dbReference type="EMBL" id="JAAGWG010000028">
    <property type="protein sequence ID" value="NEK87312.1"/>
    <property type="molecule type" value="Genomic_DNA"/>
</dbReference>
<feature type="compositionally biased region" description="Pro residues" evidence="1">
    <location>
        <begin position="240"/>
        <end position="301"/>
    </location>
</feature>
<feature type="region of interest" description="Disordered" evidence="1">
    <location>
        <begin position="229"/>
        <end position="301"/>
    </location>
</feature>
<feature type="chain" id="PRO_5026976211" evidence="2">
    <location>
        <begin position="25"/>
        <end position="347"/>
    </location>
</feature>
<evidence type="ECO:0000313" key="3">
    <source>
        <dbReference type="EMBL" id="NEK87312.1"/>
    </source>
</evidence>
<dbReference type="AlphaFoldDB" id="A0A6L9W674"/>
<gene>
    <name evidence="3" type="ORF">GCU60_16335</name>
</gene>
<accession>A0A6L9W674</accession>
<feature type="region of interest" description="Disordered" evidence="1">
    <location>
        <begin position="322"/>
        <end position="347"/>
    </location>
</feature>
<comment type="caution">
    <text evidence="3">The sequence shown here is derived from an EMBL/GenBank/DDBJ whole genome shotgun (WGS) entry which is preliminary data.</text>
</comment>
<dbReference type="RefSeq" id="WP_163207168.1">
    <property type="nucleotide sequence ID" value="NZ_JAAGWG010000028.1"/>
</dbReference>
<keyword evidence="2" id="KW-0732">Signal</keyword>
<name>A0A6L9W674_9ACTN</name>
<evidence type="ECO:0000313" key="4">
    <source>
        <dbReference type="Proteomes" id="UP000479241"/>
    </source>
</evidence>
<organism evidence="3 4">
    <name type="scientific">Blastococcus saxobsidens</name>
    <dbReference type="NCBI Taxonomy" id="138336"/>
    <lineage>
        <taxon>Bacteria</taxon>
        <taxon>Bacillati</taxon>
        <taxon>Actinomycetota</taxon>
        <taxon>Actinomycetes</taxon>
        <taxon>Geodermatophilales</taxon>
        <taxon>Geodermatophilaceae</taxon>
        <taxon>Blastococcus</taxon>
    </lineage>
</organism>
<proteinExistence type="predicted"/>
<evidence type="ECO:0000256" key="1">
    <source>
        <dbReference type="SAM" id="MobiDB-lite"/>
    </source>
</evidence>
<reference evidence="3 4" key="1">
    <citation type="submission" date="2019-12" db="EMBL/GenBank/DDBJ databases">
        <title>the WGS of Blastococcus saxobsidens 67B17.</title>
        <authorList>
            <person name="Jiang Z."/>
        </authorList>
    </citation>
    <scope>NUCLEOTIDE SEQUENCE [LARGE SCALE GENOMIC DNA]</scope>
    <source>
        <strain evidence="3 4">67B17</strain>
    </source>
</reference>
<evidence type="ECO:0000256" key="2">
    <source>
        <dbReference type="SAM" id="SignalP"/>
    </source>
</evidence>
<feature type="signal peptide" evidence="2">
    <location>
        <begin position="1"/>
        <end position="24"/>
    </location>
</feature>
<protein>
    <submittedName>
        <fullName evidence="3">Uncharacterized protein</fullName>
    </submittedName>
</protein>
<sequence>MKRAGALVVAVTACLLGLPAVAVAGPASDLCTGPADPSLIPGDFVVEGCVEPGALTVRNSLAVPVTVRVSGDLGPAEDRRLGGGPAAAAVRLLPEEGRVLAPGDVVRWPRGAGAAELAVTPLQHPAAEPVLAALAGLRTGLAGTPGERDRTLAALSGDVAASLTAWAGCAEGRGVVERMACDLRTADAIGQLLAERLPQGVRSDAAAVTLEPVRWAEWVAAAEVARTTAGTGTTRLVQQAPPPPPAPEPAPVVPAPSPEPRPAPRPAPAPAPPQAPAPAPAPAPPPAVVPAPPPLPVPAPVVDPRAEFQRWLQELTARIELERERAREQDRDRDQDKDRDRGGRWGD</sequence>
<dbReference type="Proteomes" id="UP000479241">
    <property type="component" value="Unassembled WGS sequence"/>
</dbReference>